<dbReference type="Proteomes" id="UP000663870">
    <property type="component" value="Unassembled WGS sequence"/>
</dbReference>
<sequence>MDIKSELLCEIFDYLDGYKLCKAFSNLNSRFQQLLHSSSILFTTRFYLFNYDEPMNMFKQFMFSNRHQIFSIHILFVFEDSYCFSSFFFDSSFDRLESIAFRDIQFEILIPVLTNLSSLLRLSSLTIETSNVQEEINDIYRLVFVLSKLKYYRIFLSDNYHSITLSMAMNNQFSPIEYLVIDHYCSLNELISLISYTPKLHRLTVHKIKTNNSNITILSSITLNNLNSIYLDLRQTTFNVLEIFITKKFPNLKSLFIAGSNDINFLDAYRWEQFILNNFSQLEKFYFVYDDLLDNEEKYRRFTGKSNQFSSSFWIERQWLFEVEIKDTDIEYIIRRYSKRWYDDIEDNIVNRYDKYSTFTNLTFECIPSSMFEEVIPKEIEHILTITKIYHLEILEEKFSIPALIQVVNLLPHITTLKIHSLSIDETTELTVKELLILCSIKETSKIIKVYFEEIDNVKELDFLFTLCPYMEYFKIRCINTMDIQSFLRTIFKKIKQNNNHYLHSLCFPVRTTDEQIVENIKRMINYEKLLSNFTVIFVLLSAKSQKTMTICPECYGVGEAVISCGFCGAYVCEECYMRHLVMCGPDDEKQKLSETTKVS</sequence>
<name>A0A816ENJ1_9BILA</name>
<dbReference type="EMBL" id="CAJNOH010008624">
    <property type="protein sequence ID" value="CAF1483287.1"/>
    <property type="molecule type" value="Genomic_DNA"/>
</dbReference>
<dbReference type="Proteomes" id="UP000663854">
    <property type="component" value="Unassembled WGS sequence"/>
</dbReference>
<protein>
    <recommendedName>
        <fullName evidence="4">F-box domain-containing protein</fullName>
    </recommendedName>
</protein>
<evidence type="ECO:0000313" key="3">
    <source>
        <dbReference type="Proteomes" id="UP000663870"/>
    </source>
</evidence>
<organism evidence="2 3">
    <name type="scientific">Rotaria sordida</name>
    <dbReference type="NCBI Taxonomy" id="392033"/>
    <lineage>
        <taxon>Eukaryota</taxon>
        <taxon>Metazoa</taxon>
        <taxon>Spiralia</taxon>
        <taxon>Gnathifera</taxon>
        <taxon>Rotifera</taxon>
        <taxon>Eurotatoria</taxon>
        <taxon>Bdelloidea</taxon>
        <taxon>Philodinida</taxon>
        <taxon>Philodinidae</taxon>
        <taxon>Rotaria</taxon>
    </lineage>
</organism>
<gene>
    <name evidence="2" type="ORF">JXQ802_LOCUS54294</name>
    <name evidence="1" type="ORF">PYM288_LOCUS37854</name>
</gene>
<proteinExistence type="predicted"/>
<evidence type="ECO:0000313" key="1">
    <source>
        <dbReference type="EMBL" id="CAF1483287.1"/>
    </source>
</evidence>
<accession>A0A816ENJ1</accession>
<dbReference type="AlphaFoldDB" id="A0A816ENJ1"/>
<comment type="caution">
    <text evidence="2">The sequence shown here is derived from an EMBL/GenBank/DDBJ whole genome shotgun (WGS) entry which is preliminary data.</text>
</comment>
<evidence type="ECO:0008006" key="4">
    <source>
        <dbReference type="Google" id="ProtNLM"/>
    </source>
</evidence>
<dbReference type="EMBL" id="CAJNOL010010326">
    <property type="protein sequence ID" value="CAF1648954.1"/>
    <property type="molecule type" value="Genomic_DNA"/>
</dbReference>
<reference evidence="2" key="1">
    <citation type="submission" date="2021-02" db="EMBL/GenBank/DDBJ databases">
        <authorList>
            <person name="Nowell W R."/>
        </authorList>
    </citation>
    <scope>NUCLEOTIDE SEQUENCE</scope>
</reference>
<keyword evidence="3" id="KW-1185">Reference proteome</keyword>
<evidence type="ECO:0000313" key="2">
    <source>
        <dbReference type="EMBL" id="CAF1648954.1"/>
    </source>
</evidence>